<dbReference type="Proteomes" id="UP000182108">
    <property type="component" value="Unassembled WGS sequence"/>
</dbReference>
<accession>A0A0K6IT41</accession>
<gene>
    <name evidence="1" type="ORF">Ga0061068_10369</name>
</gene>
<evidence type="ECO:0008006" key="3">
    <source>
        <dbReference type="Google" id="ProtNLM"/>
    </source>
</evidence>
<dbReference type="RefSeq" id="WP_055423046.1">
    <property type="nucleotide sequence ID" value="NZ_CYHH01000003.1"/>
</dbReference>
<organism evidence="1 2">
    <name type="scientific">Tepidiphilus thermophilus</name>
    <dbReference type="NCBI Taxonomy" id="876478"/>
    <lineage>
        <taxon>Bacteria</taxon>
        <taxon>Pseudomonadati</taxon>
        <taxon>Pseudomonadota</taxon>
        <taxon>Hydrogenophilia</taxon>
        <taxon>Hydrogenophilales</taxon>
        <taxon>Hydrogenophilaceae</taxon>
        <taxon>Tepidiphilus</taxon>
    </lineage>
</organism>
<evidence type="ECO:0000313" key="1">
    <source>
        <dbReference type="EMBL" id="CUB06268.1"/>
    </source>
</evidence>
<evidence type="ECO:0000313" key="2">
    <source>
        <dbReference type="Proteomes" id="UP000182108"/>
    </source>
</evidence>
<dbReference type="EMBL" id="CYHH01000003">
    <property type="protein sequence ID" value="CUB06268.1"/>
    <property type="molecule type" value="Genomic_DNA"/>
</dbReference>
<dbReference type="Gene3D" id="3.30.530.20">
    <property type="match status" value="1"/>
</dbReference>
<dbReference type="InterPro" id="IPR023393">
    <property type="entry name" value="START-like_dom_sf"/>
</dbReference>
<reference evidence="2" key="1">
    <citation type="submission" date="2015-08" db="EMBL/GenBank/DDBJ databases">
        <authorList>
            <person name="Babu N.S."/>
            <person name="Beckwith C.J."/>
            <person name="Beseler K.G."/>
            <person name="Brison A."/>
            <person name="Carone J.V."/>
            <person name="Caskin T.P."/>
            <person name="Diamond M."/>
            <person name="Durham M.E."/>
            <person name="Foxe J.M."/>
            <person name="Go M."/>
            <person name="Henderson B.A."/>
            <person name="Jones I.B."/>
            <person name="McGettigan J.A."/>
            <person name="Micheletti S.J."/>
            <person name="Nasrallah M.E."/>
            <person name="Ortiz D."/>
            <person name="Piller C.R."/>
            <person name="Privatt S.R."/>
            <person name="Schneider S.L."/>
            <person name="Sharp S."/>
            <person name="Smith T.C."/>
            <person name="Stanton J.D."/>
            <person name="Ullery H.E."/>
            <person name="Wilson R.J."/>
            <person name="Serrano M.G."/>
            <person name="Buck G."/>
            <person name="Lee V."/>
            <person name="Wang Y."/>
            <person name="Carvalho R."/>
            <person name="Voegtly L."/>
            <person name="Shi R."/>
            <person name="Duckworth R."/>
            <person name="Johnson A."/>
            <person name="Loviza R."/>
            <person name="Walstead R."/>
            <person name="Shah Z."/>
            <person name="Kiflezghi M."/>
            <person name="Wade K."/>
            <person name="Ball S.L."/>
            <person name="Bradley K.W."/>
            <person name="Asai D.J."/>
            <person name="Bowman C.A."/>
            <person name="Russell D.A."/>
            <person name="Pope W.H."/>
            <person name="Jacobs-Sera D."/>
            <person name="Hendrix R.W."/>
            <person name="Hatfull G.F."/>
        </authorList>
    </citation>
    <scope>NUCLEOTIDE SEQUENCE [LARGE SCALE GENOMIC DNA]</scope>
    <source>
        <strain evidence="2">JCM 19170</strain>
    </source>
</reference>
<sequence length="152" mass="17262">MHFEHRLFFAPEESLDAIEVWQGLATRIEHPQEFVLGLTGCDILERGPAHVLRRLHFGHDSYRDRVEWEEGKRLRFVVEPQDGRPGGTLEISLVIEGERLGLNFRYDTTLDEALLAPDGRPVAEWLSQAYAAADADTMARIVAIARKKRGKA</sequence>
<keyword evidence="2" id="KW-1185">Reference proteome</keyword>
<dbReference type="SUPFAM" id="SSF55961">
    <property type="entry name" value="Bet v1-like"/>
    <property type="match status" value="1"/>
</dbReference>
<dbReference type="InterPro" id="IPR015075">
    <property type="entry name" value="AtaL"/>
</dbReference>
<dbReference type="Pfam" id="PF08982">
    <property type="entry name" value="AtaL"/>
    <property type="match status" value="1"/>
</dbReference>
<proteinExistence type="predicted"/>
<name>A0A0K6IT41_9PROT</name>
<dbReference type="AlphaFoldDB" id="A0A0K6IT41"/>
<protein>
    <recommendedName>
        <fullName evidence="3">Polyketide cyclase / dehydrase and lipid transport</fullName>
    </recommendedName>
</protein>